<feature type="domain" description="Glycoamylase-like" evidence="1">
    <location>
        <begin position="208"/>
        <end position="445"/>
    </location>
</feature>
<dbReference type="Gene3D" id="1.50.10.140">
    <property type="match status" value="1"/>
</dbReference>
<dbReference type="InterPro" id="IPR019282">
    <property type="entry name" value="Glycoamylase-like_cons_dom"/>
</dbReference>
<proteinExistence type="predicted"/>
<sequence length="472" mass="53175">MKADESNRYNELRVSEDIAMRSYSPETDRIVNTTAMQDDLATLQRETFDYFIQEANPANGLVLDKTEANSPASIAATGLALACYPVGVDRGFMTRSAATERTLATLRFFWNSPQGPEPDATGYRGFYYHFLDMQTGRRVWQCELSTIDSTLLLAGALAAGQYFDADTAAETEIRTLADALYHRADWCWAQDQRETVTHGWTPEQGFLKYRWEGYDEALLLYVLGLGSPTHPLPKTSYTAWTATFRWEHCYGYEYLYAGPLFIHQLSHVWIDLRGVQDAFMRSKGSDYFENSRRATLVQHRYAIENPRGFDGYGEHCWGITASDGPGPCTLKLKGIERRFLSYAARGVPYGPDDGTLAPWAVAASLPFAPEIVRPTISFCIHQAKLKAAKAYGFKAAFNPTHPGTAGSAFDWWISPWHFGLDEGPVVLMIENERSGFLWRLMRSCPYIRCGLQRAGFEGGWLREFEPGRTPAP</sequence>
<dbReference type="Proteomes" id="UP000198588">
    <property type="component" value="Unassembled WGS sequence"/>
</dbReference>
<dbReference type="PIRSF" id="PIRSF028431">
    <property type="entry name" value="UCP028431"/>
    <property type="match status" value="1"/>
</dbReference>
<name>A0A1G5YNI2_9HYPH</name>
<dbReference type="EMBL" id="FMXM01000010">
    <property type="protein sequence ID" value="SDA84299.1"/>
    <property type="molecule type" value="Genomic_DNA"/>
</dbReference>
<evidence type="ECO:0000313" key="2">
    <source>
        <dbReference type="EMBL" id="SDA84299.1"/>
    </source>
</evidence>
<reference evidence="2 3" key="1">
    <citation type="submission" date="2016-10" db="EMBL/GenBank/DDBJ databases">
        <authorList>
            <person name="de Groot N.N."/>
        </authorList>
    </citation>
    <scope>NUCLEOTIDE SEQUENCE [LARGE SCALE GENOMIC DNA]</scope>
    <source>
        <strain evidence="2 3">CGMCC 1.12097</strain>
    </source>
</reference>
<accession>A0A1G5YNI2</accession>
<protein>
    <recommendedName>
        <fullName evidence="1">Glycoamylase-like domain-containing protein</fullName>
    </recommendedName>
</protein>
<dbReference type="AlphaFoldDB" id="A0A1G5YNI2"/>
<dbReference type="InterPro" id="IPR016883">
    <property type="entry name" value="UCP028431"/>
</dbReference>
<dbReference type="Pfam" id="PF10091">
    <property type="entry name" value="Glycoamylase"/>
    <property type="match status" value="1"/>
</dbReference>
<organism evidence="2 3">
    <name type="scientific">Mesorhizobium qingshengii</name>
    <dbReference type="NCBI Taxonomy" id="1165689"/>
    <lineage>
        <taxon>Bacteria</taxon>
        <taxon>Pseudomonadati</taxon>
        <taxon>Pseudomonadota</taxon>
        <taxon>Alphaproteobacteria</taxon>
        <taxon>Hyphomicrobiales</taxon>
        <taxon>Phyllobacteriaceae</taxon>
        <taxon>Mesorhizobium</taxon>
    </lineage>
</organism>
<evidence type="ECO:0000259" key="1">
    <source>
        <dbReference type="Pfam" id="PF10091"/>
    </source>
</evidence>
<evidence type="ECO:0000313" key="3">
    <source>
        <dbReference type="Proteomes" id="UP000198588"/>
    </source>
</evidence>
<gene>
    <name evidence="2" type="ORF">SAMN02927914_03562</name>
</gene>